<dbReference type="Gramene" id="mRNA:HanXRQr2_Chr06g0272291">
    <property type="protein sequence ID" value="CDS:HanXRQr2_Chr06g0272291.1"/>
    <property type="gene ID" value="HanXRQr2_Chr06g0272291"/>
</dbReference>
<gene>
    <name evidence="1" type="ORF">HanXRQr2_Chr06g0272291</name>
</gene>
<sequence>MILPSITDHDPIVHYFTRIMILTCPFESCHTVPTFVQLFQTREKGETLLSFFAKLVVTDFTESIWLHALNFEIQIPLSILSQFLHLARVVENLCVPATSGGDGDYTH</sequence>
<organism evidence="1 2">
    <name type="scientific">Helianthus annuus</name>
    <name type="common">Common sunflower</name>
    <dbReference type="NCBI Taxonomy" id="4232"/>
    <lineage>
        <taxon>Eukaryota</taxon>
        <taxon>Viridiplantae</taxon>
        <taxon>Streptophyta</taxon>
        <taxon>Embryophyta</taxon>
        <taxon>Tracheophyta</taxon>
        <taxon>Spermatophyta</taxon>
        <taxon>Magnoliopsida</taxon>
        <taxon>eudicotyledons</taxon>
        <taxon>Gunneridae</taxon>
        <taxon>Pentapetalae</taxon>
        <taxon>asterids</taxon>
        <taxon>campanulids</taxon>
        <taxon>Asterales</taxon>
        <taxon>Asteraceae</taxon>
        <taxon>Asteroideae</taxon>
        <taxon>Heliantheae alliance</taxon>
        <taxon>Heliantheae</taxon>
        <taxon>Helianthus</taxon>
    </lineage>
</organism>
<reference evidence="1" key="1">
    <citation type="journal article" date="2017" name="Nature">
        <title>The sunflower genome provides insights into oil metabolism, flowering and Asterid evolution.</title>
        <authorList>
            <person name="Badouin H."/>
            <person name="Gouzy J."/>
            <person name="Grassa C.J."/>
            <person name="Murat F."/>
            <person name="Staton S.E."/>
            <person name="Cottret L."/>
            <person name="Lelandais-Briere C."/>
            <person name="Owens G.L."/>
            <person name="Carrere S."/>
            <person name="Mayjonade B."/>
            <person name="Legrand L."/>
            <person name="Gill N."/>
            <person name="Kane N.C."/>
            <person name="Bowers J.E."/>
            <person name="Hubner S."/>
            <person name="Bellec A."/>
            <person name="Berard A."/>
            <person name="Berges H."/>
            <person name="Blanchet N."/>
            <person name="Boniface M.C."/>
            <person name="Brunel D."/>
            <person name="Catrice O."/>
            <person name="Chaidir N."/>
            <person name="Claudel C."/>
            <person name="Donnadieu C."/>
            <person name="Faraut T."/>
            <person name="Fievet G."/>
            <person name="Helmstetter N."/>
            <person name="King M."/>
            <person name="Knapp S.J."/>
            <person name="Lai Z."/>
            <person name="Le Paslier M.C."/>
            <person name="Lippi Y."/>
            <person name="Lorenzon L."/>
            <person name="Mandel J.R."/>
            <person name="Marage G."/>
            <person name="Marchand G."/>
            <person name="Marquand E."/>
            <person name="Bret-Mestries E."/>
            <person name="Morien E."/>
            <person name="Nambeesan S."/>
            <person name="Nguyen T."/>
            <person name="Pegot-Espagnet P."/>
            <person name="Pouilly N."/>
            <person name="Raftis F."/>
            <person name="Sallet E."/>
            <person name="Schiex T."/>
            <person name="Thomas J."/>
            <person name="Vandecasteele C."/>
            <person name="Vares D."/>
            <person name="Vear F."/>
            <person name="Vautrin S."/>
            <person name="Crespi M."/>
            <person name="Mangin B."/>
            <person name="Burke J.M."/>
            <person name="Salse J."/>
            <person name="Munos S."/>
            <person name="Vincourt P."/>
            <person name="Rieseberg L.H."/>
            <person name="Langlade N.B."/>
        </authorList>
    </citation>
    <scope>NUCLEOTIDE SEQUENCE</scope>
    <source>
        <tissue evidence="1">Leaves</tissue>
    </source>
</reference>
<reference evidence="1" key="2">
    <citation type="submission" date="2020-06" db="EMBL/GenBank/DDBJ databases">
        <title>Helianthus annuus Genome sequencing and assembly Release 2.</title>
        <authorList>
            <person name="Gouzy J."/>
            <person name="Langlade N."/>
            <person name="Munos S."/>
        </authorList>
    </citation>
    <scope>NUCLEOTIDE SEQUENCE</scope>
    <source>
        <tissue evidence="1">Leaves</tissue>
    </source>
</reference>
<dbReference type="AlphaFoldDB" id="A0A9K3IVQ1"/>
<dbReference type="EMBL" id="MNCJ02000321">
    <property type="protein sequence ID" value="KAF5803521.1"/>
    <property type="molecule type" value="Genomic_DNA"/>
</dbReference>
<evidence type="ECO:0000313" key="1">
    <source>
        <dbReference type="EMBL" id="KAF5803521.1"/>
    </source>
</evidence>
<proteinExistence type="predicted"/>
<name>A0A9K3IVQ1_HELAN</name>
<keyword evidence="2" id="KW-1185">Reference proteome</keyword>
<accession>A0A9K3IVQ1</accession>
<comment type="caution">
    <text evidence="1">The sequence shown here is derived from an EMBL/GenBank/DDBJ whole genome shotgun (WGS) entry which is preliminary data.</text>
</comment>
<dbReference type="Proteomes" id="UP000215914">
    <property type="component" value="Unassembled WGS sequence"/>
</dbReference>
<protein>
    <submittedName>
        <fullName evidence="1">Uncharacterized protein</fullName>
    </submittedName>
</protein>
<evidence type="ECO:0000313" key="2">
    <source>
        <dbReference type="Proteomes" id="UP000215914"/>
    </source>
</evidence>